<dbReference type="eggNOG" id="COG1835">
    <property type="taxonomic scope" value="Bacteria"/>
</dbReference>
<protein>
    <submittedName>
        <fullName evidence="3">Putative acyltransferase</fullName>
    </submittedName>
</protein>
<dbReference type="Proteomes" id="UP000004291">
    <property type="component" value="Chromosome"/>
</dbReference>
<evidence type="ECO:0000259" key="2">
    <source>
        <dbReference type="Pfam" id="PF01757"/>
    </source>
</evidence>
<evidence type="ECO:0000256" key="1">
    <source>
        <dbReference type="SAM" id="Phobius"/>
    </source>
</evidence>
<gene>
    <name evidence="3" type="ORF">HPDFL43_07984</name>
</gene>
<dbReference type="AlphaFoldDB" id="A9D975"/>
<dbReference type="PANTHER" id="PTHR23028">
    <property type="entry name" value="ACETYLTRANSFERASE"/>
    <property type="match status" value="1"/>
</dbReference>
<feature type="transmembrane region" description="Helical" evidence="1">
    <location>
        <begin position="223"/>
        <end position="240"/>
    </location>
</feature>
<dbReference type="Pfam" id="PF01757">
    <property type="entry name" value="Acyl_transf_3"/>
    <property type="match status" value="1"/>
</dbReference>
<sequence>MRNPTSNDKQGLSGDRNGLLDLLRFGAALMLVLYHFLYRGAAEGGYLIEGYGAAGDAISLGYLGVNLFFMISGYVIIWSASGRDWYGFAVGRVARLYPAHLVAMTITALATAWWAQAPMTTDLGHWIANLTMLAPMFGQPFMDGAYWSIVIEIIFYGWVMIGLFTGVLPRHTDLAVAAWLALICLNNLLIGSRPAELLFLTEYGAYFALGAMAWRLTGEGVSALRLTLAAVALAMTFQAAEVQRLDLLVRIGEAGSAAQLALGNLAIVAVFLGAVLFGRFVSPKPWGLALGGISYPLYLIHQNAGYILINVATPGVGKWIAVALATVVSLGVSWWIYSFVEPRGRSIVRSLFHPAARFLPRTGRSEIVPAE</sequence>
<accession>A9D975</accession>
<feature type="transmembrane region" description="Helical" evidence="1">
    <location>
        <begin position="57"/>
        <end position="77"/>
    </location>
</feature>
<dbReference type="EMBL" id="ABIA03000002">
    <property type="protein sequence ID" value="EDQ32872.1"/>
    <property type="molecule type" value="Genomic_DNA"/>
</dbReference>
<evidence type="ECO:0000313" key="3">
    <source>
        <dbReference type="EMBL" id="EDQ32872.1"/>
    </source>
</evidence>
<keyword evidence="1" id="KW-0472">Membrane</keyword>
<feature type="transmembrane region" description="Helical" evidence="1">
    <location>
        <begin position="293"/>
        <end position="313"/>
    </location>
</feature>
<keyword evidence="4" id="KW-1185">Reference proteome</keyword>
<evidence type="ECO:0000313" key="4">
    <source>
        <dbReference type="Proteomes" id="UP000004291"/>
    </source>
</evidence>
<feature type="transmembrane region" description="Helical" evidence="1">
    <location>
        <begin position="21"/>
        <end position="37"/>
    </location>
</feature>
<dbReference type="RefSeq" id="WP_007197376.1">
    <property type="nucleotide sequence ID" value="NZ_CM002917.1"/>
</dbReference>
<reference evidence="3 4" key="1">
    <citation type="submission" date="2007-10" db="EMBL/GenBank/DDBJ databases">
        <authorList>
            <person name="Wagner-Dobler I."/>
            <person name="Ferriera S."/>
            <person name="Johnson J."/>
            <person name="Kravitz S."/>
            <person name="Beeson K."/>
            <person name="Sutton G."/>
            <person name="Rogers Y.-H."/>
            <person name="Friedman R."/>
            <person name="Frazier M."/>
            <person name="Venter J.C."/>
        </authorList>
    </citation>
    <scope>NUCLEOTIDE SEQUENCE [LARGE SCALE GENOMIC DNA]</scope>
    <source>
        <strain evidence="3 4">DFL-43</strain>
    </source>
</reference>
<feature type="domain" description="Acyltransferase 3" evidence="2">
    <location>
        <begin position="20"/>
        <end position="337"/>
    </location>
</feature>
<keyword evidence="3" id="KW-0808">Transferase</keyword>
<feature type="transmembrane region" description="Helical" evidence="1">
    <location>
        <begin position="260"/>
        <end position="281"/>
    </location>
</feature>
<feature type="transmembrane region" description="Helical" evidence="1">
    <location>
        <begin position="174"/>
        <end position="191"/>
    </location>
</feature>
<feature type="transmembrane region" description="Helical" evidence="1">
    <location>
        <begin position="197"/>
        <end position="216"/>
    </location>
</feature>
<keyword evidence="1" id="KW-1133">Transmembrane helix</keyword>
<name>A9D975_HOEPD</name>
<dbReference type="InterPro" id="IPR002656">
    <property type="entry name" value="Acyl_transf_3_dom"/>
</dbReference>
<comment type="caution">
    <text evidence="3">The sequence shown here is derived from an EMBL/GenBank/DDBJ whole genome shotgun (WGS) entry which is preliminary data.</text>
</comment>
<reference evidence="3 4" key="2">
    <citation type="submission" date="2012-06" db="EMBL/GenBank/DDBJ databases">
        <authorList>
            <person name="Fiebig A."/>
        </authorList>
    </citation>
    <scope>NUCLEOTIDE SEQUENCE [LARGE SCALE GENOMIC DNA]</scope>
    <source>
        <strain evidence="3 4">DFL-43</strain>
    </source>
</reference>
<keyword evidence="3" id="KW-0012">Acyltransferase</keyword>
<dbReference type="InterPro" id="IPR050879">
    <property type="entry name" value="Acyltransferase_3"/>
</dbReference>
<dbReference type="GO" id="GO:0016747">
    <property type="term" value="F:acyltransferase activity, transferring groups other than amino-acyl groups"/>
    <property type="evidence" value="ECO:0007669"/>
    <property type="project" value="InterPro"/>
</dbReference>
<dbReference type="OrthoDB" id="9807745at2"/>
<proteinExistence type="predicted"/>
<feature type="transmembrane region" description="Helical" evidence="1">
    <location>
        <begin position="145"/>
        <end position="167"/>
    </location>
</feature>
<feature type="transmembrane region" description="Helical" evidence="1">
    <location>
        <begin position="319"/>
        <end position="340"/>
    </location>
</feature>
<dbReference type="HOGENOM" id="CLU_005679_2_3_5"/>
<dbReference type="GO" id="GO:0000271">
    <property type="term" value="P:polysaccharide biosynthetic process"/>
    <property type="evidence" value="ECO:0007669"/>
    <property type="project" value="TreeGrafter"/>
</dbReference>
<dbReference type="STRING" id="411684.HPDFL43_07984"/>
<dbReference type="PANTHER" id="PTHR23028:SF53">
    <property type="entry name" value="ACYL_TRANSF_3 DOMAIN-CONTAINING PROTEIN"/>
    <property type="match status" value="1"/>
</dbReference>
<organism evidence="3 4">
    <name type="scientific">Hoeflea phototrophica (strain DSM 17068 / NCIMB 14078 / DFL-43)</name>
    <dbReference type="NCBI Taxonomy" id="411684"/>
    <lineage>
        <taxon>Bacteria</taxon>
        <taxon>Pseudomonadati</taxon>
        <taxon>Pseudomonadota</taxon>
        <taxon>Alphaproteobacteria</taxon>
        <taxon>Hyphomicrobiales</taxon>
        <taxon>Rhizobiaceae</taxon>
        <taxon>Hoeflea</taxon>
    </lineage>
</organism>
<dbReference type="GO" id="GO:0016020">
    <property type="term" value="C:membrane"/>
    <property type="evidence" value="ECO:0007669"/>
    <property type="project" value="TreeGrafter"/>
</dbReference>
<feature type="transmembrane region" description="Helical" evidence="1">
    <location>
        <begin position="97"/>
        <end position="115"/>
    </location>
</feature>
<keyword evidence="1" id="KW-0812">Transmembrane</keyword>